<keyword evidence="2" id="KW-0663">Pyridoxal phosphate</keyword>
<dbReference type="EC" id="2.6.1.-" evidence="3"/>
<dbReference type="Gene3D" id="3.90.1150.10">
    <property type="entry name" value="Aspartate Aminotransferase, domain 1"/>
    <property type="match status" value="1"/>
</dbReference>
<dbReference type="AlphaFoldDB" id="A0A0S4L449"/>
<dbReference type="Pfam" id="PF01041">
    <property type="entry name" value="DegT_DnrJ_EryC1"/>
    <property type="match status" value="1"/>
</dbReference>
<keyword evidence="3" id="KW-0808">Transferase</keyword>
<dbReference type="RefSeq" id="WP_090893775.1">
    <property type="nucleotide sequence ID" value="NZ_CZPZ01000001.1"/>
</dbReference>
<dbReference type="PIRSF" id="PIRSF000390">
    <property type="entry name" value="PLP_StrS"/>
    <property type="match status" value="1"/>
</dbReference>
<dbReference type="PANTHER" id="PTHR30244">
    <property type="entry name" value="TRANSAMINASE"/>
    <property type="match status" value="1"/>
</dbReference>
<dbReference type="Proteomes" id="UP000198736">
    <property type="component" value="Unassembled WGS sequence"/>
</dbReference>
<dbReference type="EMBL" id="CZPZ01000001">
    <property type="protein sequence ID" value="CUS31545.1"/>
    <property type="molecule type" value="Genomic_DNA"/>
</dbReference>
<dbReference type="STRING" id="1742973.COMA2_10166"/>
<keyword evidence="3" id="KW-0032">Aminotransferase</keyword>
<dbReference type="InterPro" id="IPR015421">
    <property type="entry name" value="PyrdxlP-dep_Trfase_major"/>
</dbReference>
<dbReference type="InterPro" id="IPR015424">
    <property type="entry name" value="PyrdxlP-dep_Trfase"/>
</dbReference>
<dbReference type="Gene3D" id="3.40.640.10">
    <property type="entry name" value="Type I PLP-dependent aspartate aminotransferase-like (Major domain)"/>
    <property type="match status" value="1"/>
</dbReference>
<dbReference type="InterPro" id="IPR015422">
    <property type="entry name" value="PyrdxlP-dep_Trfase_small"/>
</dbReference>
<dbReference type="GO" id="GO:0030170">
    <property type="term" value="F:pyridoxal phosphate binding"/>
    <property type="evidence" value="ECO:0007669"/>
    <property type="project" value="TreeGrafter"/>
</dbReference>
<evidence type="ECO:0000313" key="3">
    <source>
        <dbReference type="EMBL" id="CUS31545.1"/>
    </source>
</evidence>
<keyword evidence="4" id="KW-1185">Reference proteome</keyword>
<evidence type="ECO:0000256" key="1">
    <source>
        <dbReference type="ARBA" id="ARBA00037999"/>
    </source>
</evidence>
<dbReference type="GO" id="GO:0000271">
    <property type="term" value="P:polysaccharide biosynthetic process"/>
    <property type="evidence" value="ECO:0007669"/>
    <property type="project" value="TreeGrafter"/>
</dbReference>
<comment type="similarity">
    <text evidence="1 2">Belongs to the DegT/DnrJ/EryC1 family.</text>
</comment>
<sequence>MDGLSSTHPMLNPRWCLAYDTIDRHDIDRLIEWLQTYPRLTKGTITLDFESRWSTWLTRSHSLFCNSGSSANLLMYYALLASGRLRNKKVIVPSVGWVTSIAPAIQFGFEPIMCEADPETFGLDLNHLEALLKQHQAQTVMLVQVLGVPHKMREVLALKDRYEFILMEDACAAIGASYEGRKIGSFGDLASFSFYFGHQMSTVEGGMVSTDEKAFADLLLMLRSHGWSKDLDSQTHGALVTQHMIDDFHSPFVFYEPGFNLRSTDLNAFIGVGQLEKLDWMTEQRRRNHAQYLDRLGSHFYVQRPPVGSQVASISVGLIADSREQRRRIVKNLAQHGIETRIFSAGNLGLHPFWVRRYGVTSFPVADRIHHCGFFLPNHAGLTADDIAAISRAVMEVA</sequence>
<organism evidence="3 4">
    <name type="scientific">Candidatus Nitrospira nitrificans</name>
    <dbReference type="NCBI Taxonomy" id="1742973"/>
    <lineage>
        <taxon>Bacteria</taxon>
        <taxon>Pseudomonadati</taxon>
        <taxon>Nitrospirota</taxon>
        <taxon>Nitrospiria</taxon>
        <taxon>Nitrospirales</taxon>
        <taxon>Nitrospiraceae</taxon>
        <taxon>Nitrospira</taxon>
    </lineage>
</organism>
<accession>A0A0S4L449</accession>
<proteinExistence type="inferred from homology"/>
<evidence type="ECO:0000313" key="4">
    <source>
        <dbReference type="Proteomes" id="UP000198736"/>
    </source>
</evidence>
<dbReference type="GO" id="GO:0008483">
    <property type="term" value="F:transaminase activity"/>
    <property type="evidence" value="ECO:0007669"/>
    <property type="project" value="UniProtKB-KW"/>
</dbReference>
<name>A0A0S4L449_9BACT</name>
<dbReference type="SUPFAM" id="SSF53383">
    <property type="entry name" value="PLP-dependent transferases"/>
    <property type="match status" value="1"/>
</dbReference>
<reference evidence="4" key="1">
    <citation type="submission" date="2015-10" db="EMBL/GenBank/DDBJ databases">
        <authorList>
            <person name="Luecker S."/>
            <person name="Luecker S."/>
        </authorList>
    </citation>
    <scope>NUCLEOTIDE SEQUENCE [LARGE SCALE GENOMIC DNA]</scope>
</reference>
<gene>
    <name evidence="3" type="ORF">COMA2_10166</name>
</gene>
<dbReference type="OrthoDB" id="9766188at2"/>
<dbReference type="PANTHER" id="PTHR30244:SF34">
    <property type="entry name" value="DTDP-4-AMINO-4,6-DIDEOXYGALACTOSE TRANSAMINASE"/>
    <property type="match status" value="1"/>
</dbReference>
<dbReference type="InterPro" id="IPR000653">
    <property type="entry name" value="DegT/StrS_aminotransferase"/>
</dbReference>
<evidence type="ECO:0000256" key="2">
    <source>
        <dbReference type="RuleBase" id="RU004508"/>
    </source>
</evidence>
<protein>
    <submittedName>
        <fullName evidence="3">Putative UDP-4-amino-4-deoxy-L-arabinose-oxoglutarate aminotransferase</fullName>
        <ecNumber evidence="3">2.6.1.-</ecNumber>
    </submittedName>
</protein>